<evidence type="ECO:0000256" key="2">
    <source>
        <dbReference type="ARBA" id="ARBA00022679"/>
    </source>
</evidence>
<keyword evidence="3 5" id="KW-0012">Acyltransferase</keyword>
<feature type="domain" description="Phosphate acetyl/butaryl transferase" evidence="4">
    <location>
        <begin position="54"/>
        <end position="279"/>
    </location>
</feature>
<sequence length="283" mass="28921">MGVLDRAVDRARARQARVVFPEMAEPRVAAACARLTAEGLAQPMGLIPPSDAMLAALVEGRGLKEPVARRMLERPLYRAAAMVAAGEAEAMVAGADAPTRRVIEAAAIGIGLAEGVTLPSSFFLMILPDGRELIFADCAVNVAPDADGLAAIARASETTAKALLGRAQVALLSFSTGTSGAGDSVDRVRRAAEITGFAGPLQADAALNPVIAAKKGLGAGDANVLVFPDLDSGNIAYKLTQELAGAQALGPILQGFRRPVCDLSRGTTVDDIVAATAVTLALG</sequence>
<organism evidence="5 6">
    <name type="scientific">Antarctobacter heliothermus</name>
    <dbReference type="NCBI Taxonomy" id="74033"/>
    <lineage>
        <taxon>Bacteria</taxon>
        <taxon>Pseudomonadati</taxon>
        <taxon>Pseudomonadota</taxon>
        <taxon>Alphaproteobacteria</taxon>
        <taxon>Rhodobacterales</taxon>
        <taxon>Roseobacteraceae</taxon>
        <taxon>Antarctobacter</taxon>
    </lineage>
</organism>
<keyword evidence="6" id="KW-1185">Reference proteome</keyword>
<dbReference type="Proteomes" id="UP000203589">
    <property type="component" value="Chromosome"/>
</dbReference>
<evidence type="ECO:0000256" key="1">
    <source>
        <dbReference type="ARBA" id="ARBA00005656"/>
    </source>
</evidence>
<dbReference type="Gene3D" id="3.40.718.10">
    <property type="entry name" value="Isopropylmalate Dehydrogenase"/>
    <property type="match status" value="1"/>
</dbReference>
<name>A0A222E0T6_9RHOB</name>
<accession>A0A222E0T6</accession>
<evidence type="ECO:0000256" key="3">
    <source>
        <dbReference type="ARBA" id="ARBA00023315"/>
    </source>
</evidence>
<proteinExistence type="inferred from homology"/>
<evidence type="ECO:0000313" key="5">
    <source>
        <dbReference type="EMBL" id="ASP19571.1"/>
    </source>
</evidence>
<reference evidence="5 6" key="1">
    <citation type="submission" date="2017-07" db="EMBL/GenBank/DDBJ databases">
        <title>Genome Sequence of Antarctobacter heliothermus Strain SMS3 Isolated from a culture of the Diatom Skeletonema marinoi.</title>
        <authorList>
            <person name="Topel M."/>
            <person name="Pinder M.I.M."/>
            <person name="Johansson O.N."/>
            <person name="Kourtchenko O."/>
            <person name="Godhe A."/>
            <person name="Clarke A.K."/>
        </authorList>
    </citation>
    <scope>NUCLEOTIDE SEQUENCE [LARGE SCALE GENOMIC DNA]</scope>
    <source>
        <strain evidence="5 6">SMS3</strain>
    </source>
</reference>
<keyword evidence="2 5" id="KW-0808">Transferase</keyword>
<dbReference type="InterPro" id="IPR042113">
    <property type="entry name" value="P_AcTrfase_dom1"/>
</dbReference>
<dbReference type="EC" id="2.3.1.8" evidence="5"/>
<protein>
    <submittedName>
        <fullName evidence="5">Phosphate acetyltransferase</fullName>
        <ecNumber evidence="5">2.3.1.8</ecNumber>
    </submittedName>
</protein>
<dbReference type="RefSeq" id="WP_094033791.1">
    <property type="nucleotide sequence ID" value="NZ_CP022540.1"/>
</dbReference>
<evidence type="ECO:0000259" key="4">
    <source>
        <dbReference type="Pfam" id="PF01515"/>
    </source>
</evidence>
<dbReference type="PIRSF" id="PIRSF000428">
    <property type="entry name" value="P_Ac_trans"/>
    <property type="match status" value="1"/>
</dbReference>
<evidence type="ECO:0000313" key="6">
    <source>
        <dbReference type="Proteomes" id="UP000203589"/>
    </source>
</evidence>
<dbReference type="GO" id="GO:0008959">
    <property type="term" value="F:phosphate acetyltransferase activity"/>
    <property type="evidence" value="ECO:0007669"/>
    <property type="project" value="UniProtKB-EC"/>
</dbReference>
<dbReference type="InterPro" id="IPR050500">
    <property type="entry name" value="Phos_Acetyltrans/Butyryltrans"/>
</dbReference>
<dbReference type="AlphaFoldDB" id="A0A222E0T6"/>
<gene>
    <name evidence="5" type="ORF">ANTHELSMS3_00854</name>
</gene>
<dbReference type="PANTHER" id="PTHR43356">
    <property type="entry name" value="PHOSPHATE ACETYLTRANSFERASE"/>
    <property type="match status" value="1"/>
</dbReference>
<dbReference type="SUPFAM" id="SSF53659">
    <property type="entry name" value="Isocitrate/Isopropylmalate dehydrogenase-like"/>
    <property type="match status" value="1"/>
</dbReference>
<dbReference type="KEGG" id="aht:ANTHELSMS3_00854"/>
<dbReference type="OrthoDB" id="9808984at2"/>
<dbReference type="EMBL" id="CP022540">
    <property type="protein sequence ID" value="ASP19571.1"/>
    <property type="molecule type" value="Genomic_DNA"/>
</dbReference>
<dbReference type="InterPro" id="IPR012147">
    <property type="entry name" value="P_Ac_Bu_trans"/>
</dbReference>
<comment type="similarity">
    <text evidence="1">Belongs to the phosphate acetyltransferase and butyryltransferase family.</text>
</comment>
<dbReference type="InterPro" id="IPR002505">
    <property type="entry name" value="PTA_PTB"/>
</dbReference>
<dbReference type="PANTHER" id="PTHR43356:SF3">
    <property type="entry name" value="PHOSPHATE ACETYLTRANSFERASE"/>
    <property type="match status" value="1"/>
</dbReference>
<dbReference type="Pfam" id="PF01515">
    <property type="entry name" value="PTA_PTB"/>
    <property type="match status" value="1"/>
</dbReference>
<dbReference type="Gene3D" id="3.40.50.10950">
    <property type="match status" value="1"/>
</dbReference>